<dbReference type="InterPro" id="IPR023405">
    <property type="entry name" value="Topo_IA_core_domain"/>
</dbReference>
<dbReference type="PRINTS" id="PR00417">
    <property type="entry name" value="PRTPISMRASEI"/>
</dbReference>
<dbReference type="Pfam" id="PF01131">
    <property type="entry name" value="Topoisom_bac"/>
    <property type="match status" value="1"/>
</dbReference>
<dbReference type="SUPFAM" id="SSF56712">
    <property type="entry name" value="Prokaryotic type I DNA topoisomerase"/>
    <property type="match status" value="1"/>
</dbReference>
<dbReference type="Gene3D" id="1.10.290.10">
    <property type="entry name" value="Topoisomerase I, domain 4"/>
    <property type="match status" value="1"/>
</dbReference>
<dbReference type="PROSITE" id="PS52039">
    <property type="entry name" value="TOPO_IA_2"/>
    <property type="match status" value="1"/>
</dbReference>
<dbReference type="Pfam" id="PF01751">
    <property type="entry name" value="Toprim"/>
    <property type="match status" value="1"/>
</dbReference>
<protein>
    <recommendedName>
        <fullName evidence="10">DNA topoisomerase 1</fullName>
        <ecNumber evidence="10">5.6.2.1</ecNumber>
    </recommendedName>
    <alternativeName>
        <fullName evidence="10">DNA topoisomerase I</fullName>
    </alternativeName>
</protein>
<keyword evidence="7 10" id="KW-0799">Topoisomerase</keyword>
<gene>
    <name evidence="10 13" type="primary">topA</name>
    <name evidence="13" type="ORF">SAP269_02680</name>
</gene>
<keyword evidence="9 10" id="KW-0413">Isomerase</keyword>
<reference evidence="14" key="1">
    <citation type="journal article" date="2024" name="FEMS Microbiol. Lett.">
        <title>Genomic insights into Spiroplasma endosymbionts that induce male-killing and protective phenotypes in the pea aphid.</title>
        <authorList>
            <person name="Arai H."/>
            <person name="Legeai F."/>
            <person name="Kageyama D."/>
            <person name="Sugio A."/>
            <person name="Simon J.C."/>
        </authorList>
    </citation>
    <scope>NUCLEOTIDE SEQUENCE [LARGE SCALE GENOMIC DNA]</scope>
    <source>
        <strain evidence="14">sAp269</strain>
    </source>
</reference>
<feature type="site" description="Interaction with DNA" evidence="10">
    <location>
        <position position="144"/>
    </location>
</feature>
<dbReference type="InterPro" id="IPR028612">
    <property type="entry name" value="Topoisom_1_IA"/>
</dbReference>
<comment type="catalytic activity">
    <reaction evidence="1 10">
        <text>ATP-independent breakage of single-stranded DNA, followed by passage and rejoining.</text>
        <dbReference type="EC" id="5.6.2.1"/>
    </reaction>
</comment>
<feature type="site" description="Interaction with DNA" evidence="10">
    <location>
        <position position="141"/>
    </location>
</feature>
<dbReference type="InterPro" id="IPR006171">
    <property type="entry name" value="TOPRIM_dom"/>
</dbReference>
<comment type="similarity">
    <text evidence="2 10">Belongs to the type IA topoisomerase family.</text>
</comment>
<dbReference type="InterPro" id="IPR000380">
    <property type="entry name" value="Topo_IA"/>
</dbReference>
<keyword evidence="4" id="KW-0863">Zinc-finger</keyword>
<feature type="site" description="Interaction with DNA" evidence="10">
    <location>
        <position position="33"/>
    </location>
</feature>
<feature type="site" description="Interaction with DNA" evidence="10">
    <location>
        <position position="140"/>
    </location>
</feature>
<feature type="domain" description="Topo IA-type catalytic" evidence="12">
    <location>
        <begin position="130"/>
        <end position="549"/>
    </location>
</feature>
<feature type="active site" description="O-(5'-phospho-DNA)-tyrosine intermediate" evidence="10">
    <location>
        <position position="293"/>
    </location>
</feature>
<comment type="subunit">
    <text evidence="10">Monomer.</text>
</comment>
<evidence type="ECO:0000256" key="10">
    <source>
        <dbReference type="HAMAP-Rule" id="MF_00952"/>
    </source>
</evidence>
<dbReference type="InterPro" id="IPR023406">
    <property type="entry name" value="Topo_IA_AS"/>
</dbReference>
<dbReference type="SMART" id="SM00493">
    <property type="entry name" value="TOPRIM"/>
    <property type="match status" value="1"/>
</dbReference>
<feature type="domain" description="Toprim" evidence="11">
    <location>
        <begin position="3"/>
        <end position="115"/>
    </location>
</feature>
<evidence type="ECO:0000256" key="5">
    <source>
        <dbReference type="ARBA" id="ARBA00022833"/>
    </source>
</evidence>
<dbReference type="HAMAP" id="MF_00952">
    <property type="entry name" value="Topoisom_1_prok"/>
    <property type="match status" value="1"/>
</dbReference>
<evidence type="ECO:0000256" key="9">
    <source>
        <dbReference type="ARBA" id="ARBA00023235"/>
    </source>
</evidence>
<dbReference type="EC" id="5.6.2.1" evidence="10"/>
<dbReference type="PANTHER" id="PTHR42785:SF1">
    <property type="entry name" value="DNA TOPOISOMERASE"/>
    <property type="match status" value="1"/>
</dbReference>
<dbReference type="InterPro" id="IPR003602">
    <property type="entry name" value="Topo_IA_DNA-bd_dom"/>
</dbReference>
<dbReference type="NCBIfam" id="TIGR01051">
    <property type="entry name" value="topA_bact"/>
    <property type="match status" value="1"/>
</dbReference>
<evidence type="ECO:0000256" key="3">
    <source>
        <dbReference type="ARBA" id="ARBA00022723"/>
    </source>
</evidence>
<comment type="caution">
    <text evidence="10">Lacks conserved residue(s) required for the propagation of feature annotation.</text>
</comment>
<keyword evidence="14" id="KW-1185">Reference proteome</keyword>
<sequence length="653" mass="75004">MPSKLVIMESPVKSKAVQSYLGNDYLVLSSDGHIRNLAIKSQYGLGIDLETFEPIYKIDHKKMPKVKELKSKLKSITHVYLATDHDREGEAIAYHLDQVLATSNISSRITFNEITKDAILTAFKSPHSIDLPLVRSQEARRMVDRIIGFRLSNLLQKKIGSRSAGRVQSVALKLIATREREITNFISKEFWTINSTYQKKIILNCEKYKEELLVINNEQEAFAIKNALSDSYQVISVTEQNRKRNSLNPFTTSSLLQAASTQLNFSTAKTTLIAQQLYEGIDVNGTLTGFISYPRTDSIRLNDKFIENAKTLIVNEYGDQYLGQKKEQTNKKNVQDAHEAIRPTDLTMNNKRAIDFLNKDQLKLYNLIYFRALSSLMAPAQSISTTVLFKNNDYQFRLTGQQIKFKGFLTLDVESLENEEILVLPKFEKNQIIKVESVNLQQHFTKPKPRYTEAKLIKTLEELGIGRPSTYNPIMNTIKERGYVIIENKSFKATEKGLLTNDKLQEFFYDIINETYTSQVETQLDKIAHGNFDMHQVVKDFWVKFEPRIDDAFDKMTEFKIKPVLLVQDCPLCGAPLVQRTGRYGKFNGCSSFPKCRYIQKKLEKIKPCLVCKDGWMVVKSSKQNRKFLGCTNYPNCKHVEKYQEIVSDKEVK</sequence>
<keyword evidence="5" id="KW-0862">Zinc</keyword>
<evidence type="ECO:0000256" key="2">
    <source>
        <dbReference type="ARBA" id="ARBA00009446"/>
    </source>
</evidence>
<comment type="function">
    <text evidence="10">Releases the supercoiling and torsional tension of DNA, which is introduced during the DNA replication and transcription, by transiently cleaving and rejoining one strand of the DNA duplex. Introduces a single-strand break via transesterification at a target site in duplex DNA. The scissile phosphodiester is attacked by the catalytic tyrosine of the enzyme, resulting in the formation of a DNA-(5'-phosphotyrosyl)-enzyme intermediate and the expulsion of a 3'-OH DNA strand. The free DNA strand then undergoes passage around the unbroken strand, thus removing DNA supercoils. Finally, in the religation step, the DNA 3'-OH attacks the covalent intermediate to expel the active-site tyrosine and restore the DNA phosphodiester backbone.</text>
</comment>
<evidence type="ECO:0000259" key="11">
    <source>
        <dbReference type="PROSITE" id="PS50880"/>
    </source>
</evidence>
<keyword evidence="3" id="KW-0479">Metal-binding</keyword>
<dbReference type="InterPro" id="IPR013824">
    <property type="entry name" value="Topo_IA_cen_sub1"/>
</dbReference>
<dbReference type="Gene3D" id="2.70.20.10">
    <property type="entry name" value="Topoisomerase I, domain 3"/>
    <property type="match status" value="1"/>
</dbReference>
<feature type="site" description="Interaction with DNA" evidence="10">
    <location>
        <position position="481"/>
    </location>
</feature>
<keyword evidence="8 10" id="KW-0238">DNA-binding</keyword>
<evidence type="ECO:0000256" key="1">
    <source>
        <dbReference type="ARBA" id="ARBA00000213"/>
    </source>
</evidence>
<keyword evidence="6" id="KW-0460">Magnesium</keyword>
<evidence type="ECO:0000256" key="6">
    <source>
        <dbReference type="ARBA" id="ARBA00022842"/>
    </source>
</evidence>
<dbReference type="Gene3D" id="3.40.50.140">
    <property type="match status" value="1"/>
</dbReference>
<dbReference type="CDD" id="cd00186">
    <property type="entry name" value="TOP1Ac"/>
    <property type="match status" value="1"/>
</dbReference>
<evidence type="ECO:0000259" key="12">
    <source>
        <dbReference type="PROSITE" id="PS52039"/>
    </source>
</evidence>
<dbReference type="PROSITE" id="PS50880">
    <property type="entry name" value="TOPRIM"/>
    <property type="match status" value="1"/>
</dbReference>
<dbReference type="SMART" id="SM00437">
    <property type="entry name" value="TOP1Ac"/>
    <property type="match status" value="1"/>
</dbReference>
<dbReference type="Proteomes" id="UP001473424">
    <property type="component" value="Chromosome"/>
</dbReference>
<evidence type="ECO:0000256" key="4">
    <source>
        <dbReference type="ARBA" id="ARBA00022771"/>
    </source>
</evidence>
<dbReference type="EMBL" id="AP028955">
    <property type="protein sequence ID" value="BET37679.1"/>
    <property type="molecule type" value="Genomic_DNA"/>
</dbReference>
<accession>A0ABM8JKC4</accession>
<name>A0ABM8JKC4_9MOLU</name>
<proteinExistence type="inferred from homology"/>
<organism evidence="13 14">
    <name type="scientific">Spiroplasma ixodetis</name>
    <dbReference type="NCBI Taxonomy" id="2141"/>
    <lineage>
        <taxon>Bacteria</taxon>
        <taxon>Bacillati</taxon>
        <taxon>Mycoplasmatota</taxon>
        <taxon>Mollicutes</taxon>
        <taxon>Entomoplasmatales</taxon>
        <taxon>Spiroplasmataceae</taxon>
        <taxon>Spiroplasma</taxon>
    </lineage>
</organism>
<dbReference type="SUPFAM" id="SSF57783">
    <property type="entry name" value="Zinc beta-ribbon"/>
    <property type="match status" value="1"/>
</dbReference>
<dbReference type="CDD" id="cd03363">
    <property type="entry name" value="TOPRIM_TopoIA_TopoI"/>
    <property type="match status" value="1"/>
</dbReference>
<feature type="site" description="Interaction with DNA" evidence="10">
    <location>
        <position position="295"/>
    </location>
</feature>
<dbReference type="Gene3D" id="3.30.65.10">
    <property type="entry name" value="Bacterial Topoisomerase I, domain 1"/>
    <property type="match status" value="2"/>
</dbReference>
<dbReference type="PROSITE" id="PS00396">
    <property type="entry name" value="TOPO_IA_1"/>
    <property type="match status" value="1"/>
</dbReference>
<dbReference type="PANTHER" id="PTHR42785">
    <property type="entry name" value="DNA TOPOISOMERASE, TYPE IA, CORE"/>
    <property type="match status" value="1"/>
</dbReference>
<dbReference type="InterPro" id="IPR013826">
    <property type="entry name" value="Topo_IA_cen_sub3"/>
</dbReference>
<feature type="region of interest" description="Interaction with DNA" evidence="10">
    <location>
        <begin position="163"/>
        <end position="168"/>
    </location>
</feature>
<evidence type="ECO:0000256" key="8">
    <source>
        <dbReference type="ARBA" id="ARBA00023125"/>
    </source>
</evidence>
<dbReference type="InterPro" id="IPR003601">
    <property type="entry name" value="Topo_IA_2"/>
</dbReference>
<dbReference type="InterPro" id="IPR034149">
    <property type="entry name" value="TOPRIM_TopoI"/>
</dbReference>
<dbReference type="SMART" id="SM00436">
    <property type="entry name" value="TOP1Bc"/>
    <property type="match status" value="1"/>
</dbReference>
<dbReference type="InterPro" id="IPR005733">
    <property type="entry name" value="TopoI_bac-type"/>
</dbReference>
<dbReference type="InterPro" id="IPR013825">
    <property type="entry name" value="Topo_IA_cen_sub2"/>
</dbReference>
<evidence type="ECO:0000313" key="13">
    <source>
        <dbReference type="EMBL" id="BET37679.1"/>
    </source>
</evidence>
<dbReference type="InterPro" id="IPR013498">
    <property type="entry name" value="Topo_IA_Znf"/>
</dbReference>
<evidence type="ECO:0000256" key="7">
    <source>
        <dbReference type="ARBA" id="ARBA00023029"/>
    </source>
</evidence>
<dbReference type="Pfam" id="PF01396">
    <property type="entry name" value="Zn_ribbon_Top1"/>
    <property type="match status" value="2"/>
</dbReference>
<dbReference type="Gene3D" id="1.10.460.10">
    <property type="entry name" value="Topoisomerase I, domain 2"/>
    <property type="match status" value="1"/>
</dbReference>
<evidence type="ECO:0000313" key="14">
    <source>
        <dbReference type="Proteomes" id="UP001473424"/>
    </source>
</evidence>
<dbReference type="InterPro" id="IPR013497">
    <property type="entry name" value="Topo_IA_cen"/>
</dbReference>